<reference evidence="2" key="2">
    <citation type="journal article" date="2019" name="IMA Fungus">
        <title>Genome sequencing and comparison of five Tilletia species to identify candidate genes for the detection of regulated species infecting wheat.</title>
        <authorList>
            <person name="Nguyen H.D.T."/>
            <person name="Sultana T."/>
            <person name="Kesanakurti P."/>
            <person name="Hambleton S."/>
        </authorList>
    </citation>
    <scope>NUCLEOTIDE SEQUENCE</scope>
    <source>
        <strain evidence="2">DAOMC 236416</strain>
    </source>
</reference>
<evidence type="ECO:0000313" key="3">
    <source>
        <dbReference type="Proteomes" id="UP000077521"/>
    </source>
</evidence>
<dbReference type="EMBL" id="LWDF02000792">
    <property type="protein sequence ID" value="KAE8242605.1"/>
    <property type="molecule type" value="Genomic_DNA"/>
</dbReference>
<comment type="caution">
    <text evidence="2">The sequence shown here is derived from an EMBL/GenBank/DDBJ whole genome shotgun (WGS) entry which is preliminary data.</text>
</comment>
<evidence type="ECO:0000313" key="2">
    <source>
        <dbReference type="EMBL" id="KAE8242605.1"/>
    </source>
</evidence>
<name>A0A8T8SKT2_9BASI</name>
<proteinExistence type="predicted"/>
<dbReference type="Proteomes" id="UP000077521">
    <property type="component" value="Unassembled WGS sequence"/>
</dbReference>
<accession>A0A8T8SKT2</accession>
<organism evidence="2 3">
    <name type="scientific">Tilletia indica</name>
    <dbReference type="NCBI Taxonomy" id="43049"/>
    <lineage>
        <taxon>Eukaryota</taxon>
        <taxon>Fungi</taxon>
        <taxon>Dikarya</taxon>
        <taxon>Basidiomycota</taxon>
        <taxon>Ustilaginomycotina</taxon>
        <taxon>Exobasidiomycetes</taxon>
        <taxon>Tilletiales</taxon>
        <taxon>Tilletiaceae</taxon>
        <taxon>Tilletia</taxon>
    </lineage>
</organism>
<evidence type="ECO:0000256" key="1">
    <source>
        <dbReference type="SAM" id="MobiDB-lite"/>
    </source>
</evidence>
<feature type="region of interest" description="Disordered" evidence="1">
    <location>
        <begin position="1"/>
        <end position="50"/>
    </location>
</feature>
<gene>
    <name evidence="2" type="ORF">A4X13_0g7089</name>
</gene>
<protein>
    <submittedName>
        <fullName evidence="2">Uncharacterized protein</fullName>
    </submittedName>
</protein>
<feature type="compositionally biased region" description="Low complexity" evidence="1">
    <location>
        <begin position="21"/>
        <end position="43"/>
    </location>
</feature>
<dbReference type="AlphaFoldDB" id="A0A8T8SKT2"/>
<sequence>PCLLQHATPTRQQSSPPPTKPSTRYSTHSSSPSMSQAATTASALDSANRRRLDESIAQHVETAAYLAQQYAHDPDLATNCVIDTNNSRV</sequence>
<keyword evidence="3" id="KW-1185">Reference proteome</keyword>
<feature type="non-terminal residue" evidence="2">
    <location>
        <position position="1"/>
    </location>
</feature>
<reference evidence="2" key="1">
    <citation type="submission" date="2016-04" db="EMBL/GenBank/DDBJ databases">
        <authorList>
            <person name="Nguyen H.D."/>
            <person name="Samba Siva P."/>
            <person name="Cullis J."/>
            <person name="Levesque C.A."/>
            <person name="Hambleton S."/>
        </authorList>
    </citation>
    <scope>NUCLEOTIDE SEQUENCE</scope>
    <source>
        <strain evidence="2">DAOMC 236416</strain>
    </source>
</reference>